<evidence type="ECO:0000313" key="3">
    <source>
        <dbReference type="Proteomes" id="UP000500826"/>
    </source>
</evidence>
<organism evidence="2 3">
    <name type="scientific">Ramlibacter terrae</name>
    <dbReference type="NCBI Taxonomy" id="2732511"/>
    <lineage>
        <taxon>Bacteria</taxon>
        <taxon>Pseudomonadati</taxon>
        <taxon>Pseudomonadota</taxon>
        <taxon>Betaproteobacteria</taxon>
        <taxon>Burkholderiales</taxon>
        <taxon>Comamonadaceae</taxon>
        <taxon>Ramlibacter</taxon>
    </lineage>
</organism>
<dbReference type="GO" id="GO:0016787">
    <property type="term" value="F:hydrolase activity"/>
    <property type="evidence" value="ECO:0007669"/>
    <property type="project" value="UniProtKB-KW"/>
</dbReference>
<dbReference type="SUPFAM" id="SSF100950">
    <property type="entry name" value="NagB/RpiA/CoA transferase-like"/>
    <property type="match status" value="1"/>
</dbReference>
<dbReference type="Gene3D" id="3.40.1080.20">
    <property type="entry name" value="Acetyl-CoA hydrolase/transferase C-terminal domain"/>
    <property type="match status" value="1"/>
</dbReference>
<keyword evidence="2" id="KW-0378">Hydrolase</keyword>
<dbReference type="Gene3D" id="3.40.1080.10">
    <property type="entry name" value="Glutaconate Coenzyme A-transferase"/>
    <property type="match status" value="1"/>
</dbReference>
<reference evidence="2 3" key="1">
    <citation type="submission" date="2020-05" db="EMBL/GenBank/DDBJ databases">
        <title>Ramlibacter rhizophilus sp. nov., isolated from rhizosphere soil of national flower Mugunghwa from South Korea.</title>
        <authorList>
            <person name="Zheng-Fei Y."/>
            <person name="Huan T."/>
        </authorList>
    </citation>
    <scope>NUCLEOTIDE SEQUENCE [LARGE SCALE GENOMIC DNA]</scope>
    <source>
        <strain evidence="2 3">H242</strain>
    </source>
</reference>
<proteinExistence type="predicted"/>
<dbReference type="InterPro" id="IPR046433">
    <property type="entry name" value="ActCoA_hydro"/>
</dbReference>
<dbReference type="InterPro" id="IPR026888">
    <property type="entry name" value="AcetylCoA_hyd_C"/>
</dbReference>
<dbReference type="PANTHER" id="PTHR21432:SF20">
    <property type="entry name" value="ACETYL-COA HYDROLASE"/>
    <property type="match status" value="1"/>
</dbReference>
<dbReference type="Proteomes" id="UP000500826">
    <property type="component" value="Chromosome"/>
</dbReference>
<feature type="domain" description="Acetyl-CoA hydrolase/transferase C-terminal" evidence="1">
    <location>
        <begin position="260"/>
        <end position="410"/>
    </location>
</feature>
<dbReference type="InterPro" id="IPR037171">
    <property type="entry name" value="NagB/RpiA_transferase-like"/>
</dbReference>
<sequence>MTELDPADLQLAGIVRAGDRVMWGRACAEPLALTRALMAQRAAIGRFSAFIGISLADTVQPAHADGVDFVSYCGGGLNRALAGRTCSTSSPRITRNCPSCSPGRSTCCCCRWRPPAPTAATACPSPATTVPAIAGARVVIAEVNQQAPATFGPHTLGPEDIDFFVRSDRPPLELARGKAHPDEAAVARNVASLVQDGDTIQHGIGALPDAIVALLADRRELGLHTGVMGDAAAALVRAGVVTNARKSIDTGVTVAGVLMGTGELNALADRNPALQLREVRYIHALRTLAAIDNWSPSIRRSRWTSPAVNTEVADGVYVGAVGGAVDFIRGAGAARNGRPIVALPSRTAGKGIARIVARLNGPAGAARSDAPIIVTEHGIADLRGLSLRQRVERMIAVAHPEDRDALRQAARPLS</sequence>
<dbReference type="InterPro" id="IPR038460">
    <property type="entry name" value="AcetylCoA_hyd_C_sf"/>
</dbReference>
<keyword evidence="3" id="KW-1185">Reference proteome</keyword>
<dbReference type="PANTHER" id="PTHR21432">
    <property type="entry name" value="ACETYL-COA HYDROLASE-RELATED"/>
    <property type="match status" value="1"/>
</dbReference>
<name>A0ABX6P3Q7_9BURK</name>
<gene>
    <name evidence="2" type="ORF">HK414_10475</name>
</gene>
<evidence type="ECO:0000259" key="1">
    <source>
        <dbReference type="Pfam" id="PF13336"/>
    </source>
</evidence>
<dbReference type="EMBL" id="CP053418">
    <property type="protein sequence ID" value="QJW84154.1"/>
    <property type="molecule type" value="Genomic_DNA"/>
</dbReference>
<accession>A0ABX6P3Q7</accession>
<protein>
    <submittedName>
        <fullName evidence="2">Acetyl-CoA hydrolase</fullName>
    </submittedName>
</protein>
<dbReference type="Gene3D" id="3.30.750.70">
    <property type="entry name" value="4-hydroxybutyrate coenzyme like domains"/>
    <property type="match status" value="1"/>
</dbReference>
<reference evidence="2 3" key="2">
    <citation type="submission" date="2020-05" db="EMBL/GenBank/DDBJ databases">
        <authorList>
            <person name="Khan S.A."/>
            <person name="Jeon C.O."/>
            <person name="Chun B.H."/>
        </authorList>
    </citation>
    <scope>NUCLEOTIDE SEQUENCE [LARGE SCALE GENOMIC DNA]</scope>
    <source>
        <strain evidence="2 3">H242</strain>
    </source>
</reference>
<dbReference type="Pfam" id="PF13336">
    <property type="entry name" value="AcetylCoA_hyd_C"/>
    <property type="match status" value="1"/>
</dbReference>
<evidence type="ECO:0000313" key="2">
    <source>
        <dbReference type="EMBL" id="QJW84154.1"/>
    </source>
</evidence>